<protein>
    <submittedName>
        <fullName evidence="2">Uncharacterized protein</fullName>
    </submittedName>
</protein>
<dbReference type="EMBL" id="BPLQ01005793">
    <property type="protein sequence ID" value="GIY17230.1"/>
    <property type="molecule type" value="Genomic_DNA"/>
</dbReference>
<reference evidence="2 3" key="1">
    <citation type="submission" date="2021-06" db="EMBL/GenBank/DDBJ databases">
        <title>Caerostris darwini draft genome.</title>
        <authorList>
            <person name="Kono N."/>
            <person name="Arakawa K."/>
        </authorList>
    </citation>
    <scope>NUCLEOTIDE SEQUENCE [LARGE SCALE GENOMIC DNA]</scope>
</reference>
<name>A0AAV4R6Z5_9ARAC</name>
<organism evidence="2 3">
    <name type="scientific">Caerostris darwini</name>
    <dbReference type="NCBI Taxonomy" id="1538125"/>
    <lineage>
        <taxon>Eukaryota</taxon>
        <taxon>Metazoa</taxon>
        <taxon>Ecdysozoa</taxon>
        <taxon>Arthropoda</taxon>
        <taxon>Chelicerata</taxon>
        <taxon>Arachnida</taxon>
        <taxon>Araneae</taxon>
        <taxon>Araneomorphae</taxon>
        <taxon>Entelegynae</taxon>
        <taxon>Araneoidea</taxon>
        <taxon>Araneidae</taxon>
        <taxon>Caerostris</taxon>
    </lineage>
</organism>
<gene>
    <name evidence="2" type="ORF">CDAR_241471</name>
</gene>
<feature type="compositionally biased region" description="Polar residues" evidence="1">
    <location>
        <begin position="29"/>
        <end position="46"/>
    </location>
</feature>
<dbReference type="AlphaFoldDB" id="A0AAV4R6Z5"/>
<comment type="caution">
    <text evidence="2">The sequence shown here is derived from an EMBL/GenBank/DDBJ whole genome shotgun (WGS) entry which is preliminary data.</text>
</comment>
<dbReference type="Proteomes" id="UP001054837">
    <property type="component" value="Unassembled WGS sequence"/>
</dbReference>
<accession>A0AAV4R6Z5</accession>
<evidence type="ECO:0000313" key="2">
    <source>
        <dbReference type="EMBL" id="GIY17230.1"/>
    </source>
</evidence>
<sequence length="91" mass="9940">MEKVSQRGEGWDGDEEEQEEKSETFLSGLENQATGHPAESNSSILTNEPRASTIFALCPDSPPAPSPWKTVEVATISLMVFENFILLKSGN</sequence>
<proteinExistence type="predicted"/>
<feature type="compositionally biased region" description="Basic and acidic residues" evidence="1">
    <location>
        <begin position="1"/>
        <end position="10"/>
    </location>
</feature>
<evidence type="ECO:0000313" key="3">
    <source>
        <dbReference type="Proteomes" id="UP001054837"/>
    </source>
</evidence>
<keyword evidence="3" id="KW-1185">Reference proteome</keyword>
<feature type="compositionally biased region" description="Acidic residues" evidence="1">
    <location>
        <begin position="11"/>
        <end position="20"/>
    </location>
</feature>
<feature type="region of interest" description="Disordered" evidence="1">
    <location>
        <begin position="1"/>
        <end position="46"/>
    </location>
</feature>
<evidence type="ECO:0000256" key="1">
    <source>
        <dbReference type="SAM" id="MobiDB-lite"/>
    </source>
</evidence>